<comment type="caution">
    <text evidence="3">The sequence shown here is derived from an EMBL/GenBank/DDBJ whole genome shotgun (WGS) entry which is preliminary data.</text>
</comment>
<dbReference type="Proteomes" id="UP000287857">
    <property type="component" value="Unassembled WGS sequence"/>
</dbReference>
<sequence length="185" mass="19598">MKKLFSLLLVSLLAVIFASSASANTAKGGAILDELNAGVTTDAGTFYLPQQFITQAENELKANNYTDSQVDQVVANIRAAKQLVIDNSKGLKANSLSELMNQLPQNVMDQIWSYVTKSANVLGLSIDQKGNILSRDGKAIITTNTKNQPVVKATGANYTTALALLSTLVLGSIGSAVVLKRRAVA</sequence>
<proteinExistence type="predicted"/>
<reference evidence="3 4" key="1">
    <citation type="submission" date="2017-05" db="EMBL/GenBank/DDBJ databases">
        <title>Vagococcus spp. assemblies.</title>
        <authorList>
            <person name="Gulvik C.A."/>
        </authorList>
    </citation>
    <scope>NUCLEOTIDE SEQUENCE [LARGE SCALE GENOMIC DNA]</scope>
    <source>
        <strain evidence="3 4">SS1995</strain>
    </source>
</reference>
<feature type="signal peptide" evidence="2">
    <location>
        <begin position="1"/>
        <end position="23"/>
    </location>
</feature>
<protein>
    <recommendedName>
        <fullName evidence="5">Gram-positive cocci surface proteins LPxTG domain-containing protein</fullName>
    </recommendedName>
</protein>
<evidence type="ECO:0000313" key="3">
    <source>
        <dbReference type="EMBL" id="RST97354.1"/>
    </source>
</evidence>
<accession>A0A429ZUK1</accession>
<evidence type="ECO:0008006" key="5">
    <source>
        <dbReference type="Google" id="ProtNLM"/>
    </source>
</evidence>
<evidence type="ECO:0000313" key="4">
    <source>
        <dbReference type="Proteomes" id="UP000287857"/>
    </source>
</evidence>
<keyword evidence="1" id="KW-0812">Transmembrane</keyword>
<organism evidence="3 4">
    <name type="scientific">Vagococcus vulneris</name>
    <dbReference type="NCBI Taxonomy" id="1977869"/>
    <lineage>
        <taxon>Bacteria</taxon>
        <taxon>Bacillati</taxon>
        <taxon>Bacillota</taxon>
        <taxon>Bacilli</taxon>
        <taxon>Lactobacillales</taxon>
        <taxon>Enterococcaceae</taxon>
        <taxon>Vagococcus</taxon>
    </lineage>
</organism>
<name>A0A429ZUK1_9ENTE</name>
<dbReference type="OrthoDB" id="2193705at2"/>
<keyword evidence="2" id="KW-0732">Signal</keyword>
<keyword evidence="4" id="KW-1185">Reference proteome</keyword>
<dbReference type="EMBL" id="NGJS01000017">
    <property type="protein sequence ID" value="RST97354.1"/>
    <property type="molecule type" value="Genomic_DNA"/>
</dbReference>
<keyword evidence="1" id="KW-1133">Transmembrane helix</keyword>
<dbReference type="RefSeq" id="WP_125984564.1">
    <property type="nucleotide sequence ID" value="NZ_NGJS01000017.1"/>
</dbReference>
<feature type="chain" id="PRO_5019321148" description="Gram-positive cocci surface proteins LPxTG domain-containing protein" evidence="2">
    <location>
        <begin position="24"/>
        <end position="185"/>
    </location>
</feature>
<evidence type="ECO:0000256" key="2">
    <source>
        <dbReference type="SAM" id="SignalP"/>
    </source>
</evidence>
<evidence type="ECO:0000256" key="1">
    <source>
        <dbReference type="SAM" id="Phobius"/>
    </source>
</evidence>
<keyword evidence="1" id="KW-0472">Membrane</keyword>
<dbReference type="AlphaFoldDB" id="A0A429ZUK1"/>
<feature type="transmembrane region" description="Helical" evidence="1">
    <location>
        <begin position="158"/>
        <end position="179"/>
    </location>
</feature>
<gene>
    <name evidence="3" type="ORF">CBF37_09740</name>
</gene>